<name>A0A645IN67_9ZZZZ</name>
<proteinExistence type="predicted"/>
<dbReference type="AlphaFoldDB" id="A0A645IN67"/>
<protein>
    <submittedName>
        <fullName evidence="1">Uncharacterized protein</fullName>
    </submittedName>
</protein>
<gene>
    <name evidence="1" type="ORF">SDC9_199948</name>
</gene>
<reference evidence="1" key="1">
    <citation type="submission" date="2019-08" db="EMBL/GenBank/DDBJ databases">
        <authorList>
            <person name="Kucharzyk K."/>
            <person name="Murdoch R.W."/>
            <person name="Higgins S."/>
            <person name="Loffler F."/>
        </authorList>
    </citation>
    <scope>NUCLEOTIDE SEQUENCE</scope>
</reference>
<dbReference type="EMBL" id="VSSQ01118264">
    <property type="protein sequence ID" value="MPN52292.1"/>
    <property type="molecule type" value="Genomic_DNA"/>
</dbReference>
<evidence type="ECO:0000313" key="1">
    <source>
        <dbReference type="EMBL" id="MPN52292.1"/>
    </source>
</evidence>
<sequence>MRGTLRLDRASPIASMLVVATKISVAVTDKRNRKIIETKEITPPDTPNGPI</sequence>
<comment type="caution">
    <text evidence="1">The sequence shown here is derived from an EMBL/GenBank/DDBJ whole genome shotgun (WGS) entry which is preliminary data.</text>
</comment>
<organism evidence="1">
    <name type="scientific">bioreactor metagenome</name>
    <dbReference type="NCBI Taxonomy" id="1076179"/>
    <lineage>
        <taxon>unclassified sequences</taxon>
        <taxon>metagenomes</taxon>
        <taxon>ecological metagenomes</taxon>
    </lineage>
</organism>
<accession>A0A645IN67</accession>